<keyword evidence="2 5" id="KW-0328">Glycosyltransferase</keyword>
<sequence length="381" mass="41812">MVVVYTDAGGGHRATGEALKDILEATGRYRVTMVNAYQDVLPHLDLFARHTSRDVEQTYNELILQQGRTGAFCLAFYLGALINVAMLGGWARAAFSALWERTEPDLVVSVLPMINHLLLDSLNRYRGGATPFTVLMTDWTEMLPSVWFPRRQDYFAIAGTDVCQQRLARKPHPEDKLFRMDGLLTRPVFLEPVPADMAAARTALGLAPDRPVVCMMYGGYGSARMLEMAEALRGDPPDIQMVFLCGRNEALARSIEDAALPFPTLVKGYTREVHRYMAVSDIFVGKTGPLSVSEALAVGLPILIDRQNVLPQEHAVLRWITRNGAGAVFSTPKHFAASLRSLLVRGAAARNPGAGKPGGNRAAAQIPGIFEEIVRRSGLRP</sequence>
<dbReference type="GO" id="GO:0009247">
    <property type="term" value="P:glycolipid biosynthetic process"/>
    <property type="evidence" value="ECO:0007669"/>
    <property type="project" value="InterPro"/>
</dbReference>
<dbReference type="Pfam" id="PF06925">
    <property type="entry name" value="MGDG_synth"/>
    <property type="match status" value="1"/>
</dbReference>
<dbReference type="InterPro" id="IPR009695">
    <property type="entry name" value="Diacylglyc_glucosyltr_N"/>
</dbReference>
<gene>
    <name evidence="5" type="ORF">SAMN05660686_04153</name>
</gene>
<comment type="caution">
    <text evidence="5">The sequence shown here is derived from an EMBL/GenBank/DDBJ whole genome shotgun (WGS) entry which is preliminary data.</text>
</comment>
<evidence type="ECO:0000256" key="2">
    <source>
        <dbReference type="ARBA" id="ARBA00022676"/>
    </source>
</evidence>
<evidence type="ECO:0000259" key="4">
    <source>
        <dbReference type="Pfam" id="PF06925"/>
    </source>
</evidence>
<proteinExistence type="inferred from homology"/>
<evidence type="ECO:0000313" key="5">
    <source>
        <dbReference type="EMBL" id="SDG36046.1"/>
    </source>
</evidence>
<comment type="similarity">
    <text evidence="1">Belongs to the glycosyltransferase 28 family.</text>
</comment>
<dbReference type="GO" id="GO:0016020">
    <property type="term" value="C:membrane"/>
    <property type="evidence" value="ECO:0007669"/>
    <property type="project" value="GOC"/>
</dbReference>
<dbReference type="InterPro" id="IPR050519">
    <property type="entry name" value="Glycosyltransf_28_UgtP"/>
</dbReference>
<evidence type="ECO:0000256" key="3">
    <source>
        <dbReference type="ARBA" id="ARBA00022679"/>
    </source>
</evidence>
<keyword evidence="3 5" id="KW-0808">Transferase</keyword>
<feature type="domain" description="Diacylglycerol glucosyltransferase N-terminal" evidence="4">
    <location>
        <begin position="82"/>
        <end position="168"/>
    </location>
</feature>
<dbReference type="EMBL" id="FNBW01000015">
    <property type="protein sequence ID" value="SDG36046.1"/>
    <property type="molecule type" value="Genomic_DNA"/>
</dbReference>
<dbReference type="PANTHER" id="PTHR43025">
    <property type="entry name" value="MONOGALACTOSYLDIACYLGLYCEROL SYNTHASE"/>
    <property type="match status" value="1"/>
</dbReference>
<name>A0A8G2BL94_9PROT</name>
<accession>A0A8G2BL94</accession>
<dbReference type="PANTHER" id="PTHR43025:SF3">
    <property type="entry name" value="MONOGALACTOSYLDIACYLGLYCEROL SYNTHASE 1, CHLOROPLASTIC"/>
    <property type="match status" value="1"/>
</dbReference>
<evidence type="ECO:0000256" key="1">
    <source>
        <dbReference type="ARBA" id="ARBA00006962"/>
    </source>
</evidence>
<protein>
    <submittedName>
        <fullName evidence="5">1,2-diacylglycerol 3-beta-galactosyltransferase</fullName>
    </submittedName>
</protein>
<organism evidence="5 6">
    <name type="scientific">Thalassobaculum litoreum DSM 18839</name>
    <dbReference type="NCBI Taxonomy" id="1123362"/>
    <lineage>
        <taxon>Bacteria</taxon>
        <taxon>Pseudomonadati</taxon>
        <taxon>Pseudomonadota</taxon>
        <taxon>Alphaproteobacteria</taxon>
        <taxon>Rhodospirillales</taxon>
        <taxon>Thalassobaculaceae</taxon>
        <taxon>Thalassobaculum</taxon>
    </lineage>
</organism>
<keyword evidence="6" id="KW-1185">Reference proteome</keyword>
<dbReference type="SUPFAM" id="SSF53756">
    <property type="entry name" value="UDP-Glycosyltransferase/glycogen phosphorylase"/>
    <property type="match status" value="1"/>
</dbReference>
<dbReference type="Gene3D" id="3.40.50.2000">
    <property type="entry name" value="Glycogen Phosphorylase B"/>
    <property type="match status" value="1"/>
</dbReference>
<evidence type="ECO:0000313" key="6">
    <source>
        <dbReference type="Proteomes" id="UP000198615"/>
    </source>
</evidence>
<dbReference type="AlphaFoldDB" id="A0A8G2BL94"/>
<dbReference type="Proteomes" id="UP000198615">
    <property type="component" value="Unassembled WGS sequence"/>
</dbReference>
<reference evidence="5 6" key="1">
    <citation type="submission" date="2016-10" db="EMBL/GenBank/DDBJ databases">
        <authorList>
            <person name="Varghese N."/>
            <person name="Submissions S."/>
        </authorList>
    </citation>
    <scope>NUCLEOTIDE SEQUENCE [LARGE SCALE GENOMIC DNA]</scope>
    <source>
        <strain evidence="5 6">DSM 18839</strain>
    </source>
</reference>
<dbReference type="GO" id="GO:0016758">
    <property type="term" value="F:hexosyltransferase activity"/>
    <property type="evidence" value="ECO:0007669"/>
    <property type="project" value="InterPro"/>
</dbReference>